<feature type="binding site" evidence="16">
    <location>
        <position position="76"/>
    </location>
    <ligand>
        <name>GTP</name>
        <dbReference type="ChEBI" id="CHEBI:37565"/>
    </ligand>
</feature>
<evidence type="ECO:0000256" key="11">
    <source>
        <dbReference type="ARBA" id="ARBA00022777"/>
    </source>
</evidence>
<comment type="catalytic activity">
    <reaction evidence="1 14">
        <text>adenosylcob(III)inamide + ATP = adenosylcob(III)inamide phosphate + ADP + H(+)</text>
        <dbReference type="Rhea" id="RHEA:15769"/>
        <dbReference type="ChEBI" id="CHEBI:2480"/>
        <dbReference type="ChEBI" id="CHEBI:15378"/>
        <dbReference type="ChEBI" id="CHEBI:30616"/>
        <dbReference type="ChEBI" id="CHEBI:58502"/>
        <dbReference type="ChEBI" id="CHEBI:456216"/>
        <dbReference type="EC" id="2.7.1.156"/>
    </reaction>
</comment>
<dbReference type="GO" id="GO:0009236">
    <property type="term" value="P:cobalamin biosynthetic process"/>
    <property type="evidence" value="ECO:0007669"/>
    <property type="project" value="UniProtKB-UniRule"/>
</dbReference>
<comment type="pathway">
    <text evidence="6 14">Cofactor biosynthesis; adenosylcobalamin biosynthesis; adenosylcobalamin from cob(II)yrinate a,c-diamide: step 5/7.</text>
</comment>
<dbReference type="PANTHER" id="PTHR34848:SF1">
    <property type="entry name" value="BIFUNCTIONAL ADENOSYLCOBALAMIN BIOSYNTHESIS PROTEIN COBU"/>
    <property type="match status" value="1"/>
</dbReference>
<evidence type="ECO:0000256" key="9">
    <source>
        <dbReference type="ARBA" id="ARBA00022679"/>
    </source>
</evidence>
<evidence type="ECO:0000256" key="2">
    <source>
        <dbReference type="ARBA" id="ARBA00000711"/>
    </source>
</evidence>
<keyword evidence="8 14" id="KW-0169">Cobalamin biosynthesis</keyword>
<evidence type="ECO:0000256" key="4">
    <source>
        <dbReference type="ARBA" id="ARBA00003889"/>
    </source>
</evidence>
<dbReference type="EC" id="2.7.1.156" evidence="14"/>
<comment type="similarity">
    <text evidence="7 14">Belongs to the CobU/CobP family.</text>
</comment>
<dbReference type="Gene3D" id="3.40.50.300">
    <property type="entry name" value="P-loop containing nucleotide triphosphate hydrolases"/>
    <property type="match status" value="1"/>
</dbReference>
<organism evidence="17">
    <name type="scientific">uncultured Thiotrichaceae bacterium</name>
    <dbReference type="NCBI Taxonomy" id="298394"/>
    <lineage>
        <taxon>Bacteria</taxon>
        <taxon>Pseudomonadati</taxon>
        <taxon>Pseudomonadota</taxon>
        <taxon>Gammaproteobacteria</taxon>
        <taxon>Thiotrichales</taxon>
        <taxon>Thiotrichaceae</taxon>
        <taxon>environmental samples</taxon>
    </lineage>
</organism>
<evidence type="ECO:0000256" key="13">
    <source>
        <dbReference type="ARBA" id="ARBA00023134"/>
    </source>
</evidence>
<dbReference type="InterPro" id="IPR003203">
    <property type="entry name" value="CobU/CobP"/>
</dbReference>
<keyword evidence="12 14" id="KW-0067">ATP-binding</keyword>
<dbReference type="PANTHER" id="PTHR34848">
    <property type="match status" value="1"/>
</dbReference>
<evidence type="ECO:0000313" key="17">
    <source>
        <dbReference type="EMBL" id="CAA6800601.1"/>
    </source>
</evidence>
<dbReference type="PIRSF" id="PIRSF006135">
    <property type="entry name" value="CobU"/>
    <property type="match status" value="1"/>
</dbReference>
<dbReference type="EMBL" id="CACVAY010000006">
    <property type="protein sequence ID" value="CAA6800601.1"/>
    <property type="molecule type" value="Genomic_DNA"/>
</dbReference>
<evidence type="ECO:0000256" key="12">
    <source>
        <dbReference type="ARBA" id="ARBA00022840"/>
    </source>
</evidence>
<name>A0A6S6S2Y4_9GAMM</name>
<protein>
    <recommendedName>
        <fullName evidence="14">Bifunctional adenosylcobalamin biosynthesis protein</fullName>
        <ecNumber evidence="14">2.7.1.156</ecNumber>
        <ecNumber evidence="14">2.7.7.62</ecNumber>
    </recommendedName>
</protein>
<keyword evidence="10 14" id="KW-0547">Nucleotide-binding</keyword>
<keyword evidence="9 14" id="KW-0808">Transferase</keyword>
<dbReference type="NCBIfam" id="NF004469">
    <property type="entry name" value="PRK05800.1"/>
    <property type="match status" value="1"/>
</dbReference>
<evidence type="ECO:0000256" key="15">
    <source>
        <dbReference type="PIRSR" id="PIRSR006135-1"/>
    </source>
</evidence>
<comment type="function">
    <text evidence="4 14">Catalyzes ATP-dependent phosphorylation of adenosylcobinamide and addition of GMP to adenosylcobinamide phosphate.</text>
</comment>
<keyword evidence="17" id="KW-0548">Nucleotidyltransferase</keyword>
<evidence type="ECO:0000256" key="14">
    <source>
        <dbReference type="PIRNR" id="PIRNR006135"/>
    </source>
</evidence>
<accession>A0A6S6S2Y4</accession>
<proteinExistence type="inferred from homology"/>
<feature type="binding site" evidence="16">
    <location>
        <position position="98"/>
    </location>
    <ligand>
        <name>GTP</name>
        <dbReference type="ChEBI" id="CHEBI:37565"/>
    </ligand>
</feature>
<dbReference type="GO" id="GO:0008820">
    <property type="term" value="F:cobinamide phosphate guanylyltransferase activity"/>
    <property type="evidence" value="ECO:0007669"/>
    <property type="project" value="UniProtKB-UniRule"/>
</dbReference>
<dbReference type="InterPro" id="IPR027417">
    <property type="entry name" value="P-loop_NTPase"/>
</dbReference>
<feature type="active site" description="GMP-histidine intermediate" evidence="15">
    <location>
        <position position="64"/>
    </location>
</feature>
<evidence type="ECO:0000256" key="8">
    <source>
        <dbReference type="ARBA" id="ARBA00022573"/>
    </source>
</evidence>
<comment type="catalytic activity">
    <reaction evidence="3">
        <text>adenosylcob(III)inamide + GTP = adenosylcob(III)inamide phosphate + GDP + H(+)</text>
        <dbReference type="Rhea" id="RHEA:15765"/>
        <dbReference type="ChEBI" id="CHEBI:2480"/>
        <dbReference type="ChEBI" id="CHEBI:15378"/>
        <dbReference type="ChEBI" id="CHEBI:37565"/>
        <dbReference type="ChEBI" id="CHEBI:58189"/>
        <dbReference type="ChEBI" id="CHEBI:58502"/>
        <dbReference type="EC" id="2.7.1.156"/>
    </reaction>
</comment>
<dbReference type="CDD" id="cd00544">
    <property type="entry name" value="CobU"/>
    <property type="match status" value="1"/>
</dbReference>
<comment type="catalytic activity">
    <reaction evidence="2 14">
        <text>adenosylcob(III)inamide phosphate + GTP + H(+) = adenosylcob(III)inamide-GDP + diphosphate</text>
        <dbReference type="Rhea" id="RHEA:22712"/>
        <dbReference type="ChEBI" id="CHEBI:15378"/>
        <dbReference type="ChEBI" id="CHEBI:33019"/>
        <dbReference type="ChEBI" id="CHEBI:37565"/>
        <dbReference type="ChEBI" id="CHEBI:58502"/>
        <dbReference type="ChEBI" id="CHEBI:60487"/>
        <dbReference type="EC" id="2.7.7.62"/>
    </reaction>
</comment>
<evidence type="ECO:0000256" key="6">
    <source>
        <dbReference type="ARBA" id="ARBA00005159"/>
    </source>
</evidence>
<dbReference type="UniPathway" id="UPA00148">
    <property type="reaction ID" value="UER00236"/>
</dbReference>
<keyword evidence="11 14" id="KW-0418">Kinase</keyword>
<dbReference type="GO" id="GO:0043752">
    <property type="term" value="F:adenosylcobinamide kinase activity"/>
    <property type="evidence" value="ECO:0007669"/>
    <property type="project" value="UniProtKB-EC"/>
</dbReference>
<dbReference type="EC" id="2.7.7.62" evidence="14"/>
<feature type="binding site" evidence="16">
    <location>
        <begin position="23"/>
        <end position="30"/>
    </location>
    <ligand>
        <name>GTP</name>
        <dbReference type="ChEBI" id="CHEBI:37565"/>
    </ligand>
</feature>
<dbReference type="GO" id="GO:0005524">
    <property type="term" value="F:ATP binding"/>
    <property type="evidence" value="ECO:0007669"/>
    <property type="project" value="UniProtKB-UniRule"/>
</dbReference>
<feature type="binding site" evidence="16">
    <location>
        <begin position="48"/>
        <end position="50"/>
    </location>
    <ligand>
        <name>GTP</name>
        <dbReference type="ChEBI" id="CHEBI:37565"/>
    </ligand>
</feature>
<gene>
    <name evidence="17" type="ORF">HELGO_WM28957</name>
</gene>
<reference evidence="17" key="1">
    <citation type="submission" date="2020-01" db="EMBL/GenBank/DDBJ databases">
        <authorList>
            <person name="Meier V. D."/>
            <person name="Meier V D."/>
        </authorList>
    </citation>
    <scope>NUCLEOTIDE SEQUENCE</scope>
    <source>
        <strain evidence="17">HLG_WM_MAG_07</strain>
    </source>
</reference>
<dbReference type="GO" id="GO:0005525">
    <property type="term" value="F:GTP binding"/>
    <property type="evidence" value="ECO:0007669"/>
    <property type="project" value="UniProtKB-UniRule"/>
</dbReference>
<evidence type="ECO:0000256" key="5">
    <source>
        <dbReference type="ARBA" id="ARBA00004692"/>
    </source>
</evidence>
<comment type="pathway">
    <text evidence="5 14">Cofactor biosynthesis; adenosylcobalamin biosynthesis; adenosylcobalamin from cob(II)yrinate a,c-diamide: step 6/7.</text>
</comment>
<evidence type="ECO:0000256" key="3">
    <source>
        <dbReference type="ARBA" id="ARBA00001522"/>
    </source>
</evidence>
<sequence length="187" mass="20751">MNQHKLMIAGTNHRTASSWLILGGARSGKSGYAEQLALQSEKPVCYIATAQALDEEMASRIQHHQQDRPSHWQTLEAPLALAEALQQHSTENNCLLVDCLTMWVMNLLELENPLRMQQEFEEFLTVLPGLPGDIILVSNEVGMGIIPMGKLSRDFVDEAGRLHQKTAQAVNNVRLMVAGLPLTVKET</sequence>
<evidence type="ECO:0000256" key="10">
    <source>
        <dbReference type="ARBA" id="ARBA00022741"/>
    </source>
</evidence>
<keyword evidence="13 14" id="KW-0342">GTP-binding</keyword>
<dbReference type="SUPFAM" id="SSF52540">
    <property type="entry name" value="P-loop containing nucleoside triphosphate hydrolases"/>
    <property type="match status" value="1"/>
</dbReference>
<evidence type="ECO:0000256" key="7">
    <source>
        <dbReference type="ARBA" id="ARBA00007490"/>
    </source>
</evidence>
<dbReference type="AlphaFoldDB" id="A0A6S6S2Y4"/>
<evidence type="ECO:0000256" key="16">
    <source>
        <dbReference type="PIRSR" id="PIRSR006135-2"/>
    </source>
</evidence>
<evidence type="ECO:0000256" key="1">
    <source>
        <dbReference type="ARBA" id="ARBA00000312"/>
    </source>
</evidence>
<dbReference type="Pfam" id="PF02283">
    <property type="entry name" value="CobU"/>
    <property type="match status" value="1"/>
</dbReference>